<evidence type="ECO:0000313" key="16">
    <source>
        <dbReference type="Proteomes" id="UP000763641"/>
    </source>
</evidence>
<accession>A0ABS2D6I3</accession>
<dbReference type="SUPFAM" id="SSF52540">
    <property type="entry name" value="P-loop containing nucleoside triphosphate hydrolases"/>
    <property type="match status" value="1"/>
</dbReference>
<evidence type="ECO:0000256" key="6">
    <source>
        <dbReference type="ARBA" id="ARBA00005159"/>
    </source>
</evidence>
<dbReference type="EMBL" id="JAFEMC010000002">
    <property type="protein sequence ID" value="MBM6576537.1"/>
    <property type="molecule type" value="Genomic_DNA"/>
</dbReference>
<comment type="function">
    <text evidence="4 14">Catalyzes ATP-dependent phosphorylation of adenosylcobinamide and addition of GMP to adenosylcobinamide phosphate.</text>
</comment>
<evidence type="ECO:0000256" key="8">
    <source>
        <dbReference type="ARBA" id="ARBA00022573"/>
    </source>
</evidence>
<keyword evidence="15" id="KW-0548">Nucleotidyltransferase</keyword>
<evidence type="ECO:0000256" key="12">
    <source>
        <dbReference type="ARBA" id="ARBA00022840"/>
    </source>
</evidence>
<dbReference type="CDD" id="cd00544">
    <property type="entry name" value="CobU"/>
    <property type="match status" value="1"/>
</dbReference>
<dbReference type="Proteomes" id="UP000763641">
    <property type="component" value="Unassembled WGS sequence"/>
</dbReference>
<evidence type="ECO:0000256" key="3">
    <source>
        <dbReference type="ARBA" id="ARBA00001522"/>
    </source>
</evidence>
<evidence type="ECO:0000256" key="10">
    <source>
        <dbReference type="ARBA" id="ARBA00022741"/>
    </source>
</evidence>
<dbReference type="Pfam" id="PF02283">
    <property type="entry name" value="CobU"/>
    <property type="match status" value="1"/>
</dbReference>
<keyword evidence="13 14" id="KW-0342">GTP-binding</keyword>
<dbReference type="EC" id="2.7.1.156" evidence="14"/>
<comment type="pathway">
    <text evidence="5 14">Cofactor biosynthesis; adenosylcobalamin biosynthesis; adenosylcobalamin from cob(II)yrinate a,c-diamide: step 6/7.</text>
</comment>
<comment type="similarity">
    <text evidence="7 14">Belongs to the CobU/CobP family.</text>
</comment>
<comment type="pathway">
    <text evidence="6 14">Cofactor biosynthesis; adenosylcobalamin biosynthesis; adenosylcobalamin from cob(II)yrinate a,c-diamide: step 5/7.</text>
</comment>
<evidence type="ECO:0000256" key="9">
    <source>
        <dbReference type="ARBA" id="ARBA00022679"/>
    </source>
</evidence>
<comment type="catalytic activity">
    <reaction evidence="1 14">
        <text>adenosylcob(III)inamide + ATP = adenosylcob(III)inamide phosphate + ADP + H(+)</text>
        <dbReference type="Rhea" id="RHEA:15769"/>
        <dbReference type="ChEBI" id="CHEBI:2480"/>
        <dbReference type="ChEBI" id="CHEBI:15378"/>
        <dbReference type="ChEBI" id="CHEBI:30616"/>
        <dbReference type="ChEBI" id="CHEBI:58502"/>
        <dbReference type="ChEBI" id="CHEBI:456216"/>
        <dbReference type="EC" id="2.7.1.156"/>
    </reaction>
</comment>
<keyword evidence="16" id="KW-1185">Reference proteome</keyword>
<keyword evidence="9 14" id="KW-0808">Transferase</keyword>
<dbReference type="Gene3D" id="3.40.50.300">
    <property type="entry name" value="P-loop containing nucleotide triphosphate hydrolases"/>
    <property type="match status" value="1"/>
</dbReference>
<keyword evidence="12 14" id="KW-0067">ATP-binding</keyword>
<evidence type="ECO:0000256" key="5">
    <source>
        <dbReference type="ARBA" id="ARBA00004692"/>
    </source>
</evidence>
<evidence type="ECO:0000256" key="4">
    <source>
        <dbReference type="ARBA" id="ARBA00003889"/>
    </source>
</evidence>
<dbReference type="PANTHER" id="PTHR34848:SF1">
    <property type="entry name" value="BIFUNCTIONAL ADENOSYLCOBALAMIN BIOSYNTHESIS PROTEIN COBU"/>
    <property type="match status" value="1"/>
</dbReference>
<sequence>MSSGGIGQVGRVTLVIGGARSGKSARAQAIAEAASPMRTYLATAQAFDDEMRERIARHRADRGMGWRTVECPVDLPEAIGREAHGASVLLVDCLTLWASNLLLTDADADAATDRLLAALAAAPCSIVLVSNEVGMGIVPDNALARRFRDIAGRMNQRVAVAADTVLLMMAGLELKLK</sequence>
<gene>
    <name evidence="15" type="primary">cobU</name>
    <name evidence="15" type="ORF">ILT43_09140</name>
</gene>
<evidence type="ECO:0000256" key="1">
    <source>
        <dbReference type="ARBA" id="ARBA00000312"/>
    </source>
</evidence>
<comment type="catalytic activity">
    <reaction evidence="3">
        <text>adenosylcob(III)inamide + GTP = adenosylcob(III)inamide phosphate + GDP + H(+)</text>
        <dbReference type="Rhea" id="RHEA:15765"/>
        <dbReference type="ChEBI" id="CHEBI:2480"/>
        <dbReference type="ChEBI" id="CHEBI:15378"/>
        <dbReference type="ChEBI" id="CHEBI:37565"/>
        <dbReference type="ChEBI" id="CHEBI:58189"/>
        <dbReference type="ChEBI" id="CHEBI:58502"/>
        <dbReference type="EC" id="2.7.1.156"/>
    </reaction>
</comment>
<comment type="catalytic activity">
    <reaction evidence="2 14">
        <text>adenosylcob(III)inamide phosphate + GTP + H(+) = adenosylcob(III)inamide-GDP + diphosphate</text>
        <dbReference type="Rhea" id="RHEA:22712"/>
        <dbReference type="ChEBI" id="CHEBI:15378"/>
        <dbReference type="ChEBI" id="CHEBI:33019"/>
        <dbReference type="ChEBI" id="CHEBI:37565"/>
        <dbReference type="ChEBI" id="CHEBI:58502"/>
        <dbReference type="ChEBI" id="CHEBI:60487"/>
        <dbReference type="EC" id="2.7.7.62"/>
    </reaction>
</comment>
<comment type="caution">
    <text evidence="15">The sequence shown here is derived from an EMBL/GenBank/DDBJ whole genome shotgun (WGS) entry which is preliminary data.</text>
</comment>
<keyword evidence="8 14" id="KW-0169">Cobalamin biosynthesis</keyword>
<dbReference type="PANTHER" id="PTHR34848">
    <property type="match status" value="1"/>
</dbReference>
<name>A0ABS2D6I3_9SPHN</name>
<keyword evidence="10 14" id="KW-0547">Nucleotide-binding</keyword>
<dbReference type="InterPro" id="IPR003203">
    <property type="entry name" value="CobU/CobP"/>
</dbReference>
<dbReference type="NCBIfam" id="NF004469">
    <property type="entry name" value="PRK05800.1"/>
    <property type="match status" value="1"/>
</dbReference>
<dbReference type="PIRSF" id="PIRSF006135">
    <property type="entry name" value="CobU"/>
    <property type="match status" value="1"/>
</dbReference>
<proteinExistence type="inferred from homology"/>
<protein>
    <recommendedName>
        <fullName evidence="14">Bifunctional adenosylcobalamin biosynthesis protein</fullName>
        <ecNumber evidence="14">2.7.1.156</ecNumber>
        <ecNumber evidence="14">2.7.7.62</ecNumber>
    </recommendedName>
</protein>
<reference evidence="15 16" key="1">
    <citation type="submission" date="2020-12" db="EMBL/GenBank/DDBJ databases">
        <title>Sphingomonas sp.</title>
        <authorList>
            <person name="Kim M.K."/>
        </authorList>
    </citation>
    <scope>NUCLEOTIDE SEQUENCE [LARGE SCALE GENOMIC DNA]</scope>
    <source>
        <strain evidence="15 16">BT552</strain>
    </source>
</reference>
<evidence type="ECO:0000256" key="11">
    <source>
        <dbReference type="ARBA" id="ARBA00022777"/>
    </source>
</evidence>
<evidence type="ECO:0000256" key="13">
    <source>
        <dbReference type="ARBA" id="ARBA00023134"/>
    </source>
</evidence>
<evidence type="ECO:0000256" key="14">
    <source>
        <dbReference type="PIRNR" id="PIRNR006135"/>
    </source>
</evidence>
<dbReference type="InterPro" id="IPR027417">
    <property type="entry name" value="P-loop_NTPase"/>
</dbReference>
<evidence type="ECO:0000313" key="15">
    <source>
        <dbReference type="EMBL" id="MBM6576537.1"/>
    </source>
</evidence>
<dbReference type="GO" id="GO:0008820">
    <property type="term" value="F:cobinamide phosphate guanylyltransferase activity"/>
    <property type="evidence" value="ECO:0007669"/>
    <property type="project" value="UniProtKB-EC"/>
</dbReference>
<evidence type="ECO:0000256" key="2">
    <source>
        <dbReference type="ARBA" id="ARBA00000711"/>
    </source>
</evidence>
<dbReference type="EC" id="2.7.7.62" evidence="14"/>
<evidence type="ECO:0000256" key="7">
    <source>
        <dbReference type="ARBA" id="ARBA00007490"/>
    </source>
</evidence>
<keyword evidence="11 14" id="KW-0418">Kinase</keyword>
<dbReference type="RefSeq" id="WP_204198645.1">
    <property type="nucleotide sequence ID" value="NZ_JAFEMC010000002.1"/>
</dbReference>
<organism evidence="15 16">
    <name type="scientific">Sphingomonas longa</name>
    <dbReference type="NCBI Taxonomy" id="2778730"/>
    <lineage>
        <taxon>Bacteria</taxon>
        <taxon>Pseudomonadati</taxon>
        <taxon>Pseudomonadota</taxon>
        <taxon>Alphaproteobacteria</taxon>
        <taxon>Sphingomonadales</taxon>
        <taxon>Sphingomonadaceae</taxon>
        <taxon>Sphingomonas</taxon>
    </lineage>
</organism>
<dbReference type="GO" id="GO:0043752">
    <property type="term" value="F:adenosylcobinamide kinase activity"/>
    <property type="evidence" value="ECO:0007669"/>
    <property type="project" value="UniProtKB-EC"/>
</dbReference>